<name>A0AAV8EWH0_9POAL</name>
<sequence length="334" mass="37361">MKDFPSCFGDSSVSLSEPSIGNSACAGTDAFLLDKSLQAVHTCIYKAILSNRKEIIIKLIWSRSSHSQFSLSVAIEDGSSSSSTFSSTSSRPPKSSTVTTTSMSSNTPIPTNTPILLQKKRGSRSFVTERTVVGLHWDIGSAKHGWGPEPIKDFFVAVIADAEFSLLIGDMSRDFVRKFEDIPIARFSFLCRKEQTRGTATYSTKSKFTDEGKEHDIVIYCKGDEWDSSNAELTVSVDKKRVVSVRKLKWNFRGNQMIFIDGAVVDMMWDIHDWWFCNPHSSGWALFMFKTRTSAENPFWLEEDPHQSDQRPSVTAGGGRGSGFFLQIQVFKKQ</sequence>
<dbReference type="InterPro" id="IPR008586">
    <property type="entry name" value="DUF868_pln"/>
</dbReference>
<dbReference type="AlphaFoldDB" id="A0AAV8EWH0"/>
<accession>A0AAV8EWH0</accession>
<feature type="region of interest" description="Disordered" evidence="1">
    <location>
        <begin position="79"/>
        <end position="114"/>
    </location>
</feature>
<proteinExistence type="predicted"/>
<dbReference type="Proteomes" id="UP001140206">
    <property type="component" value="Chromosome 2"/>
</dbReference>
<dbReference type="EMBL" id="JAMFTS010000002">
    <property type="protein sequence ID" value="KAJ4783132.1"/>
    <property type="molecule type" value="Genomic_DNA"/>
</dbReference>
<reference evidence="2" key="1">
    <citation type="submission" date="2022-08" db="EMBL/GenBank/DDBJ databases">
        <authorList>
            <person name="Marques A."/>
        </authorList>
    </citation>
    <scope>NUCLEOTIDE SEQUENCE</scope>
    <source>
        <strain evidence="2">RhyPub2mFocal</strain>
        <tissue evidence="2">Leaves</tissue>
    </source>
</reference>
<dbReference type="PANTHER" id="PTHR31972:SF48">
    <property type="entry name" value="OS04G0407500 PROTEIN"/>
    <property type="match status" value="1"/>
</dbReference>
<organism evidence="2 3">
    <name type="scientific">Rhynchospora pubera</name>
    <dbReference type="NCBI Taxonomy" id="906938"/>
    <lineage>
        <taxon>Eukaryota</taxon>
        <taxon>Viridiplantae</taxon>
        <taxon>Streptophyta</taxon>
        <taxon>Embryophyta</taxon>
        <taxon>Tracheophyta</taxon>
        <taxon>Spermatophyta</taxon>
        <taxon>Magnoliopsida</taxon>
        <taxon>Liliopsida</taxon>
        <taxon>Poales</taxon>
        <taxon>Cyperaceae</taxon>
        <taxon>Cyperoideae</taxon>
        <taxon>Rhynchosporeae</taxon>
        <taxon>Rhynchospora</taxon>
    </lineage>
</organism>
<dbReference type="Pfam" id="PF05910">
    <property type="entry name" value="DUF868"/>
    <property type="match status" value="1"/>
</dbReference>
<gene>
    <name evidence="2" type="ORF">LUZ62_034378</name>
</gene>
<dbReference type="PANTHER" id="PTHR31972">
    <property type="entry name" value="EXPRESSED PROTEIN"/>
    <property type="match status" value="1"/>
</dbReference>
<evidence type="ECO:0000313" key="3">
    <source>
        <dbReference type="Proteomes" id="UP001140206"/>
    </source>
</evidence>
<evidence type="ECO:0000313" key="2">
    <source>
        <dbReference type="EMBL" id="KAJ4783132.1"/>
    </source>
</evidence>
<feature type="compositionally biased region" description="Low complexity" evidence="1">
    <location>
        <begin position="79"/>
        <end position="108"/>
    </location>
</feature>
<evidence type="ECO:0000256" key="1">
    <source>
        <dbReference type="SAM" id="MobiDB-lite"/>
    </source>
</evidence>
<comment type="caution">
    <text evidence="2">The sequence shown here is derived from an EMBL/GenBank/DDBJ whole genome shotgun (WGS) entry which is preliminary data.</text>
</comment>
<protein>
    <submittedName>
        <fullName evidence="2">DUF868 family protein (DUF868)</fullName>
    </submittedName>
</protein>
<keyword evidence="3" id="KW-1185">Reference proteome</keyword>